<organism evidence="2 3">
    <name type="scientific">Pseudoalteromonas luteoviolacea DSM 6061</name>
    <dbReference type="NCBI Taxonomy" id="1365250"/>
    <lineage>
        <taxon>Bacteria</taxon>
        <taxon>Pseudomonadati</taxon>
        <taxon>Pseudomonadota</taxon>
        <taxon>Gammaproteobacteria</taxon>
        <taxon>Alteromonadales</taxon>
        <taxon>Pseudoalteromonadaceae</taxon>
        <taxon>Pseudoalteromonas</taxon>
    </lineage>
</organism>
<name>A0A167A0Z9_9GAMM</name>
<dbReference type="PATRIC" id="fig|1365250.3.peg.553"/>
<dbReference type="Proteomes" id="UP000076643">
    <property type="component" value="Unassembled WGS sequence"/>
</dbReference>
<feature type="region of interest" description="Disordered" evidence="1">
    <location>
        <begin position="138"/>
        <end position="169"/>
    </location>
</feature>
<dbReference type="STRING" id="43657.S4054249_07695"/>
<evidence type="ECO:0000256" key="1">
    <source>
        <dbReference type="SAM" id="MobiDB-lite"/>
    </source>
</evidence>
<protein>
    <submittedName>
        <fullName evidence="2">Uncharacterized protein</fullName>
    </submittedName>
</protein>
<evidence type="ECO:0000313" key="2">
    <source>
        <dbReference type="EMBL" id="KZN44877.1"/>
    </source>
</evidence>
<gene>
    <name evidence="2" type="ORF">N475_25855</name>
</gene>
<feature type="compositionally biased region" description="Basic and acidic residues" evidence="1">
    <location>
        <begin position="143"/>
        <end position="153"/>
    </location>
</feature>
<dbReference type="EMBL" id="AUYB01000049">
    <property type="protein sequence ID" value="KZN44877.1"/>
    <property type="molecule type" value="Genomic_DNA"/>
</dbReference>
<dbReference type="AlphaFoldDB" id="A0A167A0Z9"/>
<feature type="region of interest" description="Disordered" evidence="1">
    <location>
        <begin position="218"/>
        <end position="237"/>
    </location>
</feature>
<evidence type="ECO:0000313" key="3">
    <source>
        <dbReference type="Proteomes" id="UP000076643"/>
    </source>
</evidence>
<keyword evidence="3" id="KW-1185">Reference proteome</keyword>
<comment type="caution">
    <text evidence="2">The sequence shown here is derived from an EMBL/GenBank/DDBJ whole genome shotgun (WGS) entry which is preliminary data.</text>
</comment>
<accession>A0A167A0Z9</accession>
<proteinExistence type="predicted"/>
<reference evidence="2 3" key="1">
    <citation type="submission" date="2013-07" db="EMBL/GenBank/DDBJ databases">
        <title>Comparative Genomic and Metabolomic Analysis of Twelve Strains of Pseudoalteromonas luteoviolacea.</title>
        <authorList>
            <person name="Vynne N.G."/>
            <person name="Mansson M."/>
            <person name="Gram L."/>
        </authorList>
    </citation>
    <scope>NUCLEOTIDE SEQUENCE [LARGE SCALE GENOMIC DNA]</scope>
    <source>
        <strain evidence="2 3">DSM 6061</strain>
    </source>
</reference>
<dbReference type="Gene3D" id="2.180.10.10">
    <property type="entry name" value="RHS repeat-associated core"/>
    <property type="match status" value="1"/>
</dbReference>
<sequence length="267" mass="28177">MSVDPFIYDAGNSQAINPYSYGMNNPLSGTDPTGYIWETAWDIANVIYDIGKIGYGYSTGNAAMVADGFTDLAADAVAVATPFLPAGSTKLGRATIEGVEVANGATKGVSKVANGKTTDIGSQASKSKTETAEIDLNYKRNPKHDQAEFEKQASDQAKGLESQSAGEIKSNIENFREAGRKEANSAVAKYKKAEGNPSKGDHVTHKTDCCIGGKPTDISGTGNGPINSSIGKQNAAQSDKVYNSVKNVRSDAKVKVTVKIDDEVLKR</sequence>